<comment type="caution">
    <text evidence="1">The sequence shown here is derived from an EMBL/GenBank/DDBJ whole genome shotgun (WGS) entry which is preliminary data.</text>
</comment>
<dbReference type="AlphaFoldDB" id="A0A2S8HYB5"/>
<dbReference type="Proteomes" id="UP000238206">
    <property type="component" value="Unassembled WGS sequence"/>
</dbReference>
<gene>
    <name evidence="1" type="ORF">C5615_38075</name>
</gene>
<proteinExistence type="predicted"/>
<organism evidence="1 2">
    <name type="scientific">Burkholderia cepacia</name>
    <name type="common">Pseudomonas cepacia</name>
    <dbReference type="NCBI Taxonomy" id="292"/>
    <lineage>
        <taxon>Bacteria</taxon>
        <taxon>Pseudomonadati</taxon>
        <taxon>Pseudomonadota</taxon>
        <taxon>Betaproteobacteria</taxon>
        <taxon>Burkholderiales</taxon>
        <taxon>Burkholderiaceae</taxon>
        <taxon>Burkholderia</taxon>
        <taxon>Burkholderia cepacia complex</taxon>
    </lineage>
</organism>
<reference evidence="1 2" key="1">
    <citation type="submission" date="2018-02" db="EMBL/GenBank/DDBJ databases">
        <title>Draft genome sequencing of Burkholderia cepacia Y14-15.</title>
        <authorList>
            <person name="Zheng B.-X."/>
        </authorList>
    </citation>
    <scope>NUCLEOTIDE SEQUENCE [LARGE SCALE GENOMIC DNA]</scope>
    <source>
        <strain evidence="1 2">Y14-15</strain>
    </source>
</reference>
<name>A0A2S8HYB5_BURCE</name>
<sequence>MTNASQCDSDDDPICVNCIGDDYLRDEIRESGCTASCIVCGAAALSWSTGQYAQRIFPIFESRFNASAPESFMSQSFLSDGLTAAEVIQSITKCADDRAADLMLEALRDEWMLSRG</sequence>
<protein>
    <submittedName>
        <fullName evidence="1">Uncharacterized protein</fullName>
    </submittedName>
</protein>
<evidence type="ECO:0000313" key="2">
    <source>
        <dbReference type="Proteomes" id="UP000238206"/>
    </source>
</evidence>
<accession>A0A2S8HYB5</accession>
<dbReference type="EMBL" id="PUIQ01000126">
    <property type="protein sequence ID" value="PQP07102.1"/>
    <property type="molecule type" value="Genomic_DNA"/>
</dbReference>
<evidence type="ECO:0000313" key="1">
    <source>
        <dbReference type="EMBL" id="PQP07102.1"/>
    </source>
</evidence>
<dbReference type="RefSeq" id="WP_105393947.1">
    <property type="nucleotide sequence ID" value="NZ_PUIQ01000126.1"/>
</dbReference>